<evidence type="ECO:0000256" key="1">
    <source>
        <dbReference type="SAM" id="MobiDB-lite"/>
    </source>
</evidence>
<accession>A0A0K2UHQ4</accession>
<protein>
    <submittedName>
        <fullName evidence="2">Uncharacterized protein</fullName>
    </submittedName>
</protein>
<evidence type="ECO:0000313" key="2">
    <source>
        <dbReference type="EMBL" id="CDW37753.1"/>
    </source>
</evidence>
<organism evidence="2">
    <name type="scientific">Lepeophtheirus salmonis</name>
    <name type="common">Salmon louse</name>
    <name type="synonym">Caligus salmonis</name>
    <dbReference type="NCBI Taxonomy" id="72036"/>
    <lineage>
        <taxon>Eukaryota</taxon>
        <taxon>Metazoa</taxon>
        <taxon>Ecdysozoa</taxon>
        <taxon>Arthropoda</taxon>
        <taxon>Crustacea</taxon>
        <taxon>Multicrustacea</taxon>
        <taxon>Hexanauplia</taxon>
        <taxon>Copepoda</taxon>
        <taxon>Siphonostomatoida</taxon>
        <taxon>Caligidae</taxon>
        <taxon>Lepeophtheirus</taxon>
    </lineage>
</organism>
<name>A0A0K2UHQ4_LEPSM</name>
<proteinExistence type="predicted"/>
<feature type="compositionally biased region" description="Low complexity" evidence="1">
    <location>
        <begin position="8"/>
        <end position="32"/>
    </location>
</feature>
<dbReference type="AlphaFoldDB" id="A0A0K2UHQ4"/>
<feature type="region of interest" description="Disordered" evidence="1">
    <location>
        <begin position="1"/>
        <end position="34"/>
    </location>
</feature>
<sequence length="41" mass="4395">MRMKSDGSVSLANLSASSSTERTDSSIKSSNSRCCCRSFNC</sequence>
<dbReference type="EMBL" id="HACA01020392">
    <property type="protein sequence ID" value="CDW37753.1"/>
    <property type="molecule type" value="Transcribed_RNA"/>
</dbReference>
<reference evidence="2" key="1">
    <citation type="submission" date="2014-05" db="EMBL/GenBank/DDBJ databases">
        <authorList>
            <person name="Chronopoulou M."/>
        </authorList>
    </citation>
    <scope>NUCLEOTIDE SEQUENCE</scope>
    <source>
        <tissue evidence="2">Whole organism</tissue>
    </source>
</reference>